<keyword evidence="1" id="KW-0479">Metal-binding</keyword>
<feature type="compositionally biased region" description="Polar residues" evidence="2">
    <location>
        <begin position="57"/>
        <end position="83"/>
    </location>
</feature>
<proteinExistence type="predicted"/>
<protein>
    <submittedName>
        <fullName evidence="4">Zinc finger CCCH domain-containing protein 67</fullName>
    </submittedName>
</protein>
<keyword evidence="5" id="KW-1185">Reference proteome</keyword>
<feature type="zinc finger region" description="C3H1-type" evidence="1">
    <location>
        <begin position="1"/>
        <end position="19"/>
    </location>
</feature>
<organism evidence="4 5">
    <name type="scientific">Quillaja saponaria</name>
    <name type="common">Soap bark tree</name>
    <dbReference type="NCBI Taxonomy" id="32244"/>
    <lineage>
        <taxon>Eukaryota</taxon>
        <taxon>Viridiplantae</taxon>
        <taxon>Streptophyta</taxon>
        <taxon>Embryophyta</taxon>
        <taxon>Tracheophyta</taxon>
        <taxon>Spermatophyta</taxon>
        <taxon>Magnoliopsida</taxon>
        <taxon>eudicotyledons</taxon>
        <taxon>Gunneridae</taxon>
        <taxon>Pentapetalae</taxon>
        <taxon>rosids</taxon>
        <taxon>fabids</taxon>
        <taxon>Fabales</taxon>
        <taxon>Quillajaceae</taxon>
        <taxon>Quillaja</taxon>
    </lineage>
</organism>
<comment type="caution">
    <text evidence="4">The sequence shown here is derived from an EMBL/GenBank/DDBJ whole genome shotgun (WGS) entry which is preliminary data.</text>
</comment>
<dbReference type="Proteomes" id="UP001163823">
    <property type="component" value="Chromosome 3"/>
</dbReference>
<evidence type="ECO:0000313" key="5">
    <source>
        <dbReference type="Proteomes" id="UP001163823"/>
    </source>
</evidence>
<sequence>MRKGSCGYGAQCRFNHSDPTVVEGSNSPNSTPKGEPVGGLNYLPGNHSGESDPLQVSGPSQENEVSWSLPAVSNKQNEYQAESSLKDQDNRNVCTS</sequence>
<evidence type="ECO:0000256" key="2">
    <source>
        <dbReference type="SAM" id="MobiDB-lite"/>
    </source>
</evidence>
<evidence type="ECO:0000259" key="3">
    <source>
        <dbReference type="PROSITE" id="PS50103"/>
    </source>
</evidence>
<dbReference type="AlphaFoldDB" id="A0AAD7Q4R4"/>
<reference evidence="4" key="1">
    <citation type="journal article" date="2023" name="Science">
        <title>Elucidation of the pathway for biosynthesis of saponin adjuvants from the soapbark tree.</title>
        <authorList>
            <person name="Reed J."/>
            <person name="Orme A."/>
            <person name="El-Demerdash A."/>
            <person name="Owen C."/>
            <person name="Martin L.B.B."/>
            <person name="Misra R.C."/>
            <person name="Kikuchi S."/>
            <person name="Rejzek M."/>
            <person name="Martin A.C."/>
            <person name="Harkess A."/>
            <person name="Leebens-Mack J."/>
            <person name="Louveau T."/>
            <person name="Stephenson M.J."/>
            <person name="Osbourn A."/>
        </authorList>
    </citation>
    <scope>NUCLEOTIDE SEQUENCE</scope>
    <source>
        <strain evidence="4">S10</strain>
    </source>
</reference>
<keyword evidence="1" id="KW-0862">Zinc</keyword>
<feature type="domain" description="C3H1-type" evidence="3">
    <location>
        <begin position="1"/>
        <end position="19"/>
    </location>
</feature>
<dbReference type="Pfam" id="PF00642">
    <property type="entry name" value="zf-CCCH"/>
    <property type="match status" value="1"/>
</dbReference>
<name>A0AAD7Q4R4_QUISA</name>
<dbReference type="KEGG" id="qsa:O6P43_004746"/>
<dbReference type="EMBL" id="JARAOO010000003">
    <property type="protein sequence ID" value="KAJ7974714.1"/>
    <property type="molecule type" value="Genomic_DNA"/>
</dbReference>
<keyword evidence="1" id="KW-0863">Zinc-finger</keyword>
<gene>
    <name evidence="4" type="ORF">O6P43_004746</name>
</gene>
<accession>A0AAD7Q4R4</accession>
<dbReference type="GO" id="GO:0008270">
    <property type="term" value="F:zinc ion binding"/>
    <property type="evidence" value="ECO:0007669"/>
    <property type="project" value="UniProtKB-KW"/>
</dbReference>
<dbReference type="InterPro" id="IPR000571">
    <property type="entry name" value="Znf_CCCH"/>
</dbReference>
<evidence type="ECO:0000256" key="1">
    <source>
        <dbReference type="PROSITE-ProRule" id="PRU00723"/>
    </source>
</evidence>
<feature type="compositionally biased region" description="Polar residues" evidence="2">
    <location>
        <begin position="23"/>
        <end position="32"/>
    </location>
</feature>
<feature type="region of interest" description="Disordered" evidence="2">
    <location>
        <begin position="16"/>
        <end position="96"/>
    </location>
</feature>
<evidence type="ECO:0000313" key="4">
    <source>
        <dbReference type="EMBL" id="KAJ7974714.1"/>
    </source>
</evidence>
<dbReference type="PROSITE" id="PS50103">
    <property type="entry name" value="ZF_C3H1"/>
    <property type="match status" value="1"/>
</dbReference>